<comment type="caution">
    <text evidence="2">The sequence shown here is derived from an EMBL/GenBank/DDBJ whole genome shotgun (WGS) entry which is preliminary data.</text>
</comment>
<protein>
    <submittedName>
        <fullName evidence="2">Uncharacterized protein</fullName>
    </submittedName>
</protein>
<dbReference type="AlphaFoldDB" id="A0A9Q0ETW5"/>
<sequence length="87" mass="10107">MNYIVFNYLVESATQIQEHYKILFDLCLGSFQGEVKRKWRSVSLKRYVGRDYRLRTMSASRNGGDNPAPLTRNSRAQSILQTETSML</sequence>
<accession>A0A9Q0ETW5</accession>
<dbReference type="EMBL" id="JANIIK010000037">
    <property type="protein sequence ID" value="KAJ3611600.1"/>
    <property type="molecule type" value="Genomic_DNA"/>
</dbReference>
<evidence type="ECO:0000313" key="2">
    <source>
        <dbReference type="EMBL" id="KAJ3611600.1"/>
    </source>
</evidence>
<name>A0A9Q0ETW5_9TELE</name>
<reference evidence="2" key="1">
    <citation type="submission" date="2022-07" db="EMBL/GenBank/DDBJ databases">
        <title>Chromosome-level genome of Muraenolepis orangiensis.</title>
        <authorList>
            <person name="Kim J."/>
        </authorList>
    </citation>
    <scope>NUCLEOTIDE SEQUENCE</scope>
    <source>
        <strain evidence="2">KU_S4_2022</strain>
        <tissue evidence="2">Muscle</tissue>
    </source>
</reference>
<evidence type="ECO:0000256" key="1">
    <source>
        <dbReference type="SAM" id="MobiDB-lite"/>
    </source>
</evidence>
<feature type="region of interest" description="Disordered" evidence="1">
    <location>
        <begin position="58"/>
        <end position="87"/>
    </location>
</feature>
<proteinExistence type="predicted"/>
<evidence type="ECO:0000313" key="3">
    <source>
        <dbReference type="Proteomes" id="UP001148018"/>
    </source>
</evidence>
<dbReference type="Proteomes" id="UP001148018">
    <property type="component" value="Unassembled WGS sequence"/>
</dbReference>
<organism evidence="2 3">
    <name type="scientific">Muraenolepis orangiensis</name>
    <name type="common">Patagonian moray cod</name>
    <dbReference type="NCBI Taxonomy" id="630683"/>
    <lineage>
        <taxon>Eukaryota</taxon>
        <taxon>Metazoa</taxon>
        <taxon>Chordata</taxon>
        <taxon>Craniata</taxon>
        <taxon>Vertebrata</taxon>
        <taxon>Euteleostomi</taxon>
        <taxon>Actinopterygii</taxon>
        <taxon>Neopterygii</taxon>
        <taxon>Teleostei</taxon>
        <taxon>Neoteleostei</taxon>
        <taxon>Acanthomorphata</taxon>
        <taxon>Zeiogadaria</taxon>
        <taxon>Gadariae</taxon>
        <taxon>Gadiformes</taxon>
        <taxon>Muraenolepidoidei</taxon>
        <taxon>Muraenolepididae</taxon>
        <taxon>Muraenolepis</taxon>
    </lineage>
</organism>
<keyword evidence="3" id="KW-1185">Reference proteome</keyword>
<dbReference type="OrthoDB" id="5967113at2759"/>
<feature type="compositionally biased region" description="Polar residues" evidence="1">
    <location>
        <begin position="71"/>
        <end position="87"/>
    </location>
</feature>
<gene>
    <name evidence="2" type="ORF">NHX12_021615</name>
</gene>